<accession>A0A2I0J200</accession>
<dbReference type="Proteomes" id="UP000233551">
    <property type="component" value="Unassembled WGS sequence"/>
</dbReference>
<dbReference type="EMBL" id="PGOL01002138">
    <property type="protein sequence ID" value="PKI50272.1"/>
    <property type="molecule type" value="Genomic_DNA"/>
</dbReference>
<evidence type="ECO:0000313" key="1">
    <source>
        <dbReference type="EMBL" id="PKI50272.1"/>
    </source>
</evidence>
<name>A0A2I0J200_PUNGR</name>
<evidence type="ECO:0000313" key="2">
    <source>
        <dbReference type="Proteomes" id="UP000233551"/>
    </source>
</evidence>
<protein>
    <submittedName>
        <fullName evidence="1">Uncharacterized protein</fullName>
    </submittedName>
</protein>
<comment type="caution">
    <text evidence="1">The sequence shown here is derived from an EMBL/GenBank/DDBJ whole genome shotgun (WGS) entry which is preliminary data.</text>
</comment>
<proteinExistence type="predicted"/>
<gene>
    <name evidence="1" type="ORF">CRG98_029345</name>
</gene>
<keyword evidence="2" id="KW-1185">Reference proteome</keyword>
<reference evidence="1 2" key="1">
    <citation type="submission" date="2017-11" db="EMBL/GenBank/DDBJ databases">
        <title>De-novo sequencing of pomegranate (Punica granatum L.) genome.</title>
        <authorList>
            <person name="Akparov Z."/>
            <person name="Amiraslanov A."/>
            <person name="Hajiyeva S."/>
            <person name="Abbasov M."/>
            <person name="Kaur K."/>
            <person name="Hamwieh A."/>
            <person name="Solovyev V."/>
            <person name="Salamov A."/>
            <person name="Braich B."/>
            <person name="Kosarev P."/>
            <person name="Mahmoud A."/>
            <person name="Hajiyev E."/>
            <person name="Babayeva S."/>
            <person name="Izzatullayeva V."/>
            <person name="Mammadov A."/>
            <person name="Mammadov A."/>
            <person name="Sharifova S."/>
            <person name="Ojaghi J."/>
            <person name="Eynullazada K."/>
            <person name="Bayramov B."/>
            <person name="Abdulazimova A."/>
            <person name="Shahmuradov I."/>
        </authorList>
    </citation>
    <scope>NUCLEOTIDE SEQUENCE [LARGE SCALE GENOMIC DNA]</scope>
    <source>
        <strain evidence="2">cv. AG2017</strain>
        <tissue evidence="1">Leaf</tissue>
    </source>
</reference>
<dbReference type="AlphaFoldDB" id="A0A2I0J200"/>
<sequence>MQGGEEELSIDELASNLSIYKDQLQQVRQLLADDPGNAEYADMQKELAEVV</sequence>
<organism evidence="1 2">
    <name type="scientific">Punica granatum</name>
    <name type="common">Pomegranate</name>
    <dbReference type="NCBI Taxonomy" id="22663"/>
    <lineage>
        <taxon>Eukaryota</taxon>
        <taxon>Viridiplantae</taxon>
        <taxon>Streptophyta</taxon>
        <taxon>Embryophyta</taxon>
        <taxon>Tracheophyta</taxon>
        <taxon>Spermatophyta</taxon>
        <taxon>Magnoliopsida</taxon>
        <taxon>eudicotyledons</taxon>
        <taxon>Gunneridae</taxon>
        <taxon>Pentapetalae</taxon>
        <taxon>rosids</taxon>
        <taxon>malvids</taxon>
        <taxon>Myrtales</taxon>
        <taxon>Lythraceae</taxon>
        <taxon>Punica</taxon>
    </lineage>
</organism>
<dbReference type="STRING" id="22663.A0A2I0J200"/>